<dbReference type="InterPro" id="IPR041614">
    <property type="entry name" value="DprA_WH"/>
</dbReference>
<dbReference type="Pfam" id="PF17782">
    <property type="entry name" value="WHD_DprA"/>
    <property type="match status" value="1"/>
</dbReference>
<accession>A0A023X3W2</accession>
<dbReference type="InterPro" id="IPR003488">
    <property type="entry name" value="DprA"/>
</dbReference>
<dbReference type="PATRIC" id="fig|42256.3.peg.1420"/>
<evidence type="ECO:0000259" key="2">
    <source>
        <dbReference type="Pfam" id="PF02481"/>
    </source>
</evidence>
<dbReference type="Proteomes" id="UP001281130">
    <property type="component" value="Unassembled WGS sequence"/>
</dbReference>
<dbReference type="HOGENOM" id="CLU_029601_1_1_11"/>
<reference evidence="5" key="2">
    <citation type="submission" date="2023-11" db="EMBL/GenBank/DDBJ databases">
        <title>MicrobeMod: A computational toolkit for identifying prokaryotic methylation and restriction-modification with nanopore sequencing.</title>
        <authorList>
            <person name="Crits-Christoph A."/>
            <person name="Kang S.C."/>
            <person name="Lee H."/>
            <person name="Ostrov N."/>
        </authorList>
    </citation>
    <scope>NUCLEOTIDE SEQUENCE</scope>
    <source>
        <strain evidence="5">ATCC 51242</strain>
    </source>
</reference>
<gene>
    <name evidence="5" type="primary">dprA</name>
    <name evidence="4" type="ORF">RradSPS_1402</name>
    <name evidence="5" type="ORF">SIL72_08625</name>
</gene>
<dbReference type="InterPro" id="IPR036388">
    <property type="entry name" value="WH-like_DNA-bd_sf"/>
</dbReference>
<evidence type="ECO:0000259" key="3">
    <source>
        <dbReference type="Pfam" id="PF17782"/>
    </source>
</evidence>
<dbReference type="Pfam" id="PF02481">
    <property type="entry name" value="DNA_processg_A"/>
    <property type="match status" value="1"/>
</dbReference>
<reference evidence="4 6" key="1">
    <citation type="submission" date="2014-03" db="EMBL/GenBank/DDBJ databases">
        <title>Complete genome sequence of the Radio-Resistant Rubrobacter radiotolerans RSPS-4.</title>
        <authorList>
            <person name="Egas C.C."/>
            <person name="Barroso C.C."/>
            <person name="Froufe H.J.C."/>
            <person name="Pacheco J.J."/>
            <person name="Albuquerque L.L."/>
            <person name="da Costa M.M.S."/>
        </authorList>
    </citation>
    <scope>NUCLEOTIDE SEQUENCE [LARGE SCALE GENOMIC DNA]</scope>
    <source>
        <strain evidence="4 6">RSPS-4</strain>
    </source>
</reference>
<dbReference type="Gene3D" id="1.10.10.10">
    <property type="entry name" value="Winged helix-like DNA-binding domain superfamily/Winged helix DNA-binding domain"/>
    <property type="match status" value="1"/>
</dbReference>
<protein>
    <submittedName>
        <fullName evidence="5">DNA-processing protein DprA</fullName>
    </submittedName>
    <submittedName>
        <fullName evidence="4">DprA: DNA protecting protein DprA</fullName>
    </submittedName>
</protein>
<dbReference type="NCBIfam" id="TIGR00732">
    <property type="entry name" value="dprA"/>
    <property type="match status" value="1"/>
</dbReference>
<dbReference type="Proteomes" id="UP000025229">
    <property type="component" value="Chromosome"/>
</dbReference>
<keyword evidence="6" id="KW-1185">Reference proteome</keyword>
<name>A0A023X3W2_RUBRA</name>
<dbReference type="Gene3D" id="3.40.50.450">
    <property type="match status" value="1"/>
</dbReference>
<dbReference type="AlphaFoldDB" id="A0A023X3W2"/>
<dbReference type="SUPFAM" id="SSF102405">
    <property type="entry name" value="MCP/YpsA-like"/>
    <property type="match status" value="1"/>
</dbReference>
<dbReference type="InterPro" id="IPR057666">
    <property type="entry name" value="DrpA_SLOG"/>
</dbReference>
<dbReference type="PANTHER" id="PTHR43022:SF1">
    <property type="entry name" value="PROTEIN SMF"/>
    <property type="match status" value="1"/>
</dbReference>
<evidence type="ECO:0000313" key="4">
    <source>
        <dbReference type="EMBL" id="AHY46685.1"/>
    </source>
</evidence>
<evidence type="ECO:0000313" key="6">
    <source>
        <dbReference type="Proteomes" id="UP000025229"/>
    </source>
</evidence>
<organism evidence="4 6">
    <name type="scientific">Rubrobacter radiotolerans</name>
    <name type="common">Arthrobacter radiotolerans</name>
    <dbReference type="NCBI Taxonomy" id="42256"/>
    <lineage>
        <taxon>Bacteria</taxon>
        <taxon>Bacillati</taxon>
        <taxon>Actinomycetota</taxon>
        <taxon>Rubrobacteria</taxon>
        <taxon>Rubrobacterales</taxon>
        <taxon>Rubrobacteraceae</taxon>
        <taxon>Rubrobacter</taxon>
    </lineage>
</organism>
<dbReference type="GO" id="GO:0009294">
    <property type="term" value="P:DNA-mediated transformation"/>
    <property type="evidence" value="ECO:0007669"/>
    <property type="project" value="InterPro"/>
</dbReference>
<dbReference type="EMBL" id="JAWXXX010000001">
    <property type="protein sequence ID" value="MDX5894092.1"/>
    <property type="molecule type" value="Genomic_DNA"/>
</dbReference>
<evidence type="ECO:0000256" key="1">
    <source>
        <dbReference type="ARBA" id="ARBA00006525"/>
    </source>
</evidence>
<dbReference type="eggNOG" id="COG0758">
    <property type="taxonomic scope" value="Bacteria"/>
</dbReference>
<feature type="domain" description="Smf/DprA SLOG" evidence="2">
    <location>
        <begin position="91"/>
        <end position="296"/>
    </location>
</feature>
<dbReference type="STRING" id="42256.RradSPS_1402"/>
<dbReference type="PANTHER" id="PTHR43022">
    <property type="entry name" value="PROTEIN SMF"/>
    <property type="match status" value="1"/>
</dbReference>
<comment type="similarity">
    <text evidence="1">Belongs to the DprA/Smf family.</text>
</comment>
<dbReference type="EMBL" id="CP007514">
    <property type="protein sequence ID" value="AHY46685.1"/>
    <property type="molecule type" value="Genomic_DNA"/>
</dbReference>
<sequence>MSRSDLAQRREGSRKEREACLLFSLLQAKVGRSLTSRLGDRSLVEAASLSERELAAAAGLTEKAARNVSIVREVFDGDRMVEDLAARGISVVTLADADYPEPLAAISDPPPALFVRGELPAGPSVAVVGARKVSVGAADVARSLGRRLAERGVAVVSGLALGSDAAAHRGALEGGGETVGVLGCGIDVVYPKTNRKLYAEVERRGAVVSEYYLGEPPLAWRFPARNRVIAGLAEVTVVVEAAERSGSLITARHAMDEGREVWAVPGPLGMEECRGSNKLLADGANVLWDVEEFVAAFGAANGTPAEPPESTLNQEVPAELPESEARALRAVGFSPSGVDQIGARSGLGMRELLPALSLLELKGYVARDATGAFARKARSR</sequence>
<dbReference type="RefSeq" id="WP_051589499.1">
    <property type="nucleotide sequence ID" value="NZ_CP007514.1"/>
</dbReference>
<dbReference type="OrthoDB" id="9785707at2"/>
<proteinExistence type="inferred from homology"/>
<feature type="domain" description="DprA winged helix" evidence="3">
    <location>
        <begin position="317"/>
        <end position="368"/>
    </location>
</feature>
<evidence type="ECO:0000313" key="5">
    <source>
        <dbReference type="EMBL" id="MDX5894092.1"/>
    </source>
</evidence>
<dbReference type="KEGG" id="rrd:RradSPS_1402"/>